<evidence type="ECO:0000313" key="2">
    <source>
        <dbReference type="EMBL" id="PGO56310.1"/>
    </source>
</evidence>
<protein>
    <submittedName>
        <fullName evidence="2">Uncharacterized protein</fullName>
    </submittedName>
</protein>
<gene>
    <name evidence="2" type="ORF">CN980_31895</name>
</gene>
<evidence type="ECO:0000313" key="3">
    <source>
        <dbReference type="Proteomes" id="UP000223834"/>
    </source>
</evidence>
<proteinExistence type="predicted"/>
<dbReference type="Proteomes" id="UP000223834">
    <property type="component" value="Unassembled WGS sequence"/>
</dbReference>
<name>A0A9X7C5J7_BACCE</name>
<comment type="caution">
    <text evidence="2">The sequence shown here is derived from an EMBL/GenBank/DDBJ whole genome shotgun (WGS) entry which is preliminary data.</text>
</comment>
<organism evidence="2 3">
    <name type="scientific">Bacillus cereus</name>
    <dbReference type="NCBI Taxonomy" id="1396"/>
    <lineage>
        <taxon>Bacteria</taxon>
        <taxon>Bacillati</taxon>
        <taxon>Bacillota</taxon>
        <taxon>Bacilli</taxon>
        <taxon>Bacillales</taxon>
        <taxon>Bacillaceae</taxon>
        <taxon>Bacillus</taxon>
        <taxon>Bacillus cereus group</taxon>
    </lineage>
</organism>
<dbReference type="EMBL" id="NUIQ01000415">
    <property type="protein sequence ID" value="PGO56310.1"/>
    <property type="molecule type" value="Genomic_DNA"/>
</dbReference>
<dbReference type="RefSeq" id="WP_098772168.1">
    <property type="nucleotide sequence ID" value="NZ_NUIQ01000415.1"/>
</dbReference>
<accession>A0A9X7C5J7</accession>
<feature type="compositionally biased region" description="Basic and acidic residues" evidence="1">
    <location>
        <begin position="30"/>
        <end position="41"/>
    </location>
</feature>
<dbReference type="AlphaFoldDB" id="A0A9X7C5J7"/>
<evidence type="ECO:0000256" key="1">
    <source>
        <dbReference type="SAM" id="MobiDB-lite"/>
    </source>
</evidence>
<reference evidence="2 3" key="1">
    <citation type="submission" date="2017-09" db="EMBL/GenBank/DDBJ databases">
        <title>Large-scale bioinformatics analysis of Bacillus genomes uncovers conserved roles of natural products in bacterial physiology.</title>
        <authorList>
            <consortium name="Agbiome Team Llc"/>
            <person name="Bleich R.M."/>
            <person name="Grubbs K.J."/>
            <person name="Santa Maria K.C."/>
            <person name="Allen S.E."/>
            <person name="Farag S."/>
            <person name="Shank E.A."/>
            <person name="Bowers A."/>
        </authorList>
    </citation>
    <scope>NUCLEOTIDE SEQUENCE [LARGE SCALE GENOMIC DNA]</scope>
    <source>
        <strain evidence="2 3">AFS049141</strain>
    </source>
</reference>
<feature type="region of interest" description="Disordered" evidence="1">
    <location>
        <begin position="19"/>
        <end position="41"/>
    </location>
</feature>
<sequence length="198" mass="23042">MNTYHKMCSGPYQYNHRGPYTECGPTPRRSNPDEEHSTLKDSYGDPVLYNMPYYMDPYEFPGERFVYEWTSDGDRGVKLGTSYAKVYLYFWKANGTDSALRINILDCEGNPENQYVSKKRGTDEVLLYNRDPLESEWVPENSSDPNFSVGNYFSLQNASDHIISNEKFLSYSIPGEWLTTVQPTMNSKTMWRLIPTWK</sequence>